<name>A0A562ZSS7_9BURK</name>
<protein>
    <submittedName>
        <fullName evidence="1">Phenylacetate--CoA ligase</fullName>
    </submittedName>
</protein>
<dbReference type="InterPro" id="IPR042099">
    <property type="entry name" value="ANL_N_sf"/>
</dbReference>
<dbReference type="RefSeq" id="WP_145892999.1">
    <property type="nucleotide sequence ID" value="NZ_VOBQ01000008.1"/>
</dbReference>
<evidence type="ECO:0000313" key="2">
    <source>
        <dbReference type="Proteomes" id="UP000318199"/>
    </source>
</evidence>
<dbReference type="Gene3D" id="3.40.50.12780">
    <property type="entry name" value="N-terminal domain of ligase-like"/>
    <property type="match status" value="1"/>
</dbReference>
<dbReference type="EMBL" id="VOBQ01000008">
    <property type="protein sequence ID" value="TWO71388.1"/>
    <property type="molecule type" value="Genomic_DNA"/>
</dbReference>
<organism evidence="1 2">
    <name type="scientific">Caenimonas sedimenti</name>
    <dbReference type="NCBI Taxonomy" id="2596921"/>
    <lineage>
        <taxon>Bacteria</taxon>
        <taxon>Pseudomonadati</taxon>
        <taxon>Pseudomonadota</taxon>
        <taxon>Betaproteobacteria</taxon>
        <taxon>Burkholderiales</taxon>
        <taxon>Comamonadaceae</taxon>
        <taxon>Caenimonas</taxon>
    </lineage>
</organism>
<accession>A0A562ZSS7</accession>
<dbReference type="AlphaFoldDB" id="A0A562ZSS7"/>
<keyword evidence="2" id="KW-1185">Reference proteome</keyword>
<dbReference type="PANTHER" id="PTHR43845">
    <property type="entry name" value="BLR5969 PROTEIN"/>
    <property type="match status" value="1"/>
</dbReference>
<proteinExistence type="predicted"/>
<dbReference type="OrthoDB" id="5298740at2"/>
<comment type="caution">
    <text evidence="1">The sequence shown here is derived from an EMBL/GenBank/DDBJ whole genome shotgun (WGS) entry which is preliminary data.</text>
</comment>
<dbReference type="Proteomes" id="UP000318199">
    <property type="component" value="Unassembled WGS sequence"/>
</dbReference>
<keyword evidence="1" id="KW-0436">Ligase</keyword>
<dbReference type="PANTHER" id="PTHR43845:SF1">
    <property type="entry name" value="BLR5969 PROTEIN"/>
    <property type="match status" value="1"/>
</dbReference>
<evidence type="ECO:0000313" key="1">
    <source>
        <dbReference type="EMBL" id="TWO71388.1"/>
    </source>
</evidence>
<dbReference type="GO" id="GO:0016874">
    <property type="term" value="F:ligase activity"/>
    <property type="evidence" value="ECO:0007669"/>
    <property type="project" value="UniProtKB-KW"/>
</dbReference>
<reference evidence="1 2" key="1">
    <citation type="submission" date="2019-07" db="EMBL/GenBank/DDBJ databases">
        <title>Caenimonas sedimenti sp. nov., isolated from activated sludge.</title>
        <authorList>
            <person name="Xu J."/>
        </authorList>
    </citation>
    <scope>NUCLEOTIDE SEQUENCE [LARGE SCALE GENOMIC DNA]</scope>
    <source>
        <strain evidence="1 2">HX-9-20</strain>
    </source>
</reference>
<sequence>MSDARAMWDAAAEGMAPEQRQALQLKGVQALLAWVKARSPMQRERLARVDPVAVRSLADFAALVPLCTKDDLRAAMDHAGSALPHLCVPREDIVLSGPSAGTSGRQTYQAFDAQDLDRNVELAARLFWCSGLRPGDVLQMLVTPFTPAADIFRLGAQRAGAKWIIRDNHEPAQVPRYVEVARSLEPTFLQAGVATLRAMAQHAAATPDGATLPYRRAILMGAALGPEAREQFRQTLGIEVTTLSGQGSDFNLFSAECPAHDGEHWHGEDMTLVEVVDPATGAPAREGEVGEMVITDFYRRATPHVRWRTEDMVRVHPGVCSCGRTSRRFTLLDRLANRVPVRGSAVYPFQVETALSRSEDGRNLEFALVRHAVERQTLEVRLLRPATLGGDAASSVALRLQVHLDAELKLPTQVSFHDDLPRVGYKTLRVLDDRTA</sequence>
<dbReference type="SUPFAM" id="SSF56801">
    <property type="entry name" value="Acetyl-CoA synthetase-like"/>
    <property type="match status" value="1"/>
</dbReference>
<gene>
    <name evidence="1" type="ORF">FN976_10725</name>
</gene>